<reference evidence="1 2" key="2">
    <citation type="submission" date="2014-03" db="EMBL/GenBank/DDBJ databases">
        <title>The Genome Sequence of Anncaliia algerae insect isolate PRA339.</title>
        <authorList>
            <consortium name="The Broad Institute Genome Sequencing Platform"/>
            <consortium name="The Broad Institute Genome Sequencing Center for Infectious Disease"/>
            <person name="Cuomo C."/>
            <person name="Becnel J."/>
            <person name="Sanscrainte N."/>
            <person name="Walker B."/>
            <person name="Young S.K."/>
            <person name="Zeng Q."/>
            <person name="Gargeya S."/>
            <person name="Fitzgerald M."/>
            <person name="Haas B."/>
            <person name="Abouelleil A."/>
            <person name="Alvarado L."/>
            <person name="Arachchi H.M."/>
            <person name="Berlin A.M."/>
            <person name="Chapman S.B."/>
            <person name="Dewar J."/>
            <person name="Goldberg J."/>
            <person name="Griggs A."/>
            <person name="Gujja S."/>
            <person name="Hansen M."/>
            <person name="Howarth C."/>
            <person name="Imamovic A."/>
            <person name="Larimer J."/>
            <person name="McCowan C."/>
            <person name="Murphy C."/>
            <person name="Neiman D."/>
            <person name="Pearson M."/>
            <person name="Priest M."/>
            <person name="Roberts A."/>
            <person name="Saif S."/>
            <person name="Shea T."/>
            <person name="Sisk P."/>
            <person name="Sykes S."/>
            <person name="Wortman J."/>
            <person name="Nusbaum C."/>
            <person name="Birren B."/>
        </authorList>
    </citation>
    <scope>NUCLEOTIDE SEQUENCE [LARGE SCALE GENOMIC DNA]</scope>
    <source>
        <strain evidence="1 2">PRA339</strain>
    </source>
</reference>
<proteinExistence type="predicted"/>
<reference evidence="2" key="1">
    <citation type="submission" date="2013-02" db="EMBL/GenBank/DDBJ databases">
        <authorList>
            <consortium name="The Broad Institute Genome Sequencing Platform"/>
            <person name="Cuomo C."/>
            <person name="Becnel J."/>
            <person name="Sanscrainte N."/>
            <person name="Walker B."/>
            <person name="Young S.K."/>
            <person name="Zeng Q."/>
            <person name="Gargeya S."/>
            <person name="Fitzgerald M."/>
            <person name="Haas B."/>
            <person name="Abouelleil A."/>
            <person name="Alvarado L."/>
            <person name="Arachchi H.M."/>
            <person name="Berlin A.M."/>
            <person name="Chapman S.B."/>
            <person name="Dewar J."/>
            <person name="Goldberg J."/>
            <person name="Griggs A."/>
            <person name="Gujja S."/>
            <person name="Hansen M."/>
            <person name="Howarth C."/>
            <person name="Imamovic A."/>
            <person name="Larimer J."/>
            <person name="McCowan C."/>
            <person name="Murphy C."/>
            <person name="Neiman D."/>
            <person name="Pearson M."/>
            <person name="Priest M."/>
            <person name="Roberts A."/>
            <person name="Saif S."/>
            <person name="Shea T."/>
            <person name="Sisk P."/>
            <person name="Sykes S."/>
            <person name="Wortman J."/>
            <person name="Nusbaum C."/>
            <person name="Birren B."/>
        </authorList>
    </citation>
    <scope>NUCLEOTIDE SEQUENCE [LARGE SCALE GENOMIC DNA]</scope>
    <source>
        <strain evidence="2">PRA339</strain>
    </source>
</reference>
<organism evidence="1 2">
    <name type="scientific">Anncaliia algerae PRA339</name>
    <dbReference type="NCBI Taxonomy" id="1288291"/>
    <lineage>
        <taxon>Eukaryota</taxon>
        <taxon>Fungi</taxon>
        <taxon>Fungi incertae sedis</taxon>
        <taxon>Microsporidia</taxon>
        <taxon>Tubulinosematoidea</taxon>
        <taxon>Tubulinosematidae</taxon>
        <taxon>Anncaliia</taxon>
    </lineage>
</organism>
<protein>
    <submittedName>
        <fullName evidence="1">Uncharacterized protein</fullName>
    </submittedName>
</protein>
<sequence length="186" mass="22091">TIIKSKHDQIQNNILDWYIEIFNSSKYSFFYKVIPTFKFLYKINENKNNKHRSVIIILYSRPIICKFEFLKIEYFPKKVFNEDINQNILSNSKFKELILISSIFLQKINMYCNISENFAKILEILNLVLFIRFKCNSIFDQSNLLESIINLDNKYFVEVKDDNNQIIGLEGLILRVGPQGKIVKTK</sequence>
<feature type="non-terminal residue" evidence="1">
    <location>
        <position position="1"/>
    </location>
</feature>
<dbReference type="EMBL" id="KK365190">
    <property type="protein sequence ID" value="KCZ80279.1"/>
    <property type="molecule type" value="Genomic_DNA"/>
</dbReference>
<dbReference type="HOGENOM" id="CLU_1457750_0_0_1"/>
<gene>
    <name evidence="1" type="ORF">H312_02308</name>
</gene>
<keyword evidence="2" id="KW-1185">Reference proteome</keyword>
<dbReference type="VEuPathDB" id="MicrosporidiaDB:H312_02308"/>
<dbReference type="AlphaFoldDB" id="A0A059EZV2"/>
<evidence type="ECO:0000313" key="2">
    <source>
        <dbReference type="Proteomes" id="UP000030655"/>
    </source>
</evidence>
<name>A0A059EZV2_9MICR</name>
<evidence type="ECO:0000313" key="1">
    <source>
        <dbReference type="EMBL" id="KCZ80279.1"/>
    </source>
</evidence>
<accession>A0A059EZV2</accession>
<dbReference type="Proteomes" id="UP000030655">
    <property type="component" value="Unassembled WGS sequence"/>
</dbReference>